<evidence type="ECO:0000259" key="13">
    <source>
        <dbReference type="PROSITE" id="PS50929"/>
    </source>
</evidence>
<reference evidence="14 15" key="1">
    <citation type="journal article" date="2017" name="BMC Genomics">
        <title>Chromosome level assembly and secondary metabolite potential of the parasitic fungus Cordyceps militaris.</title>
        <authorList>
            <person name="Kramer G.J."/>
            <person name="Nodwell J.R."/>
        </authorList>
    </citation>
    <scope>NUCLEOTIDE SEQUENCE [LARGE SCALE GENOMIC DNA]</scope>
    <source>
        <strain evidence="14 15">ATCC 34164</strain>
    </source>
</reference>
<dbReference type="InterPro" id="IPR017871">
    <property type="entry name" value="ABC_transporter-like_CS"/>
</dbReference>
<dbReference type="Proteomes" id="UP000323067">
    <property type="component" value="Chromosome vi"/>
</dbReference>
<evidence type="ECO:0000313" key="14">
    <source>
        <dbReference type="EMBL" id="ATY60827.1"/>
    </source>
</evidence>
<dbReference type="Pfam" id="PF24357">
    <property type="entry name" value="TMD0_ABC"/>
    <property type="match status" value="1"/>
</dbReference>
<keyword evidence="7 11" id="KW-1133">Transmembrane helix</keyword>
<dbReference type="CDD" id="cd18580">
    <property type="entry name" value="ABC_6TM_ABCC_D2"/>
    <property type="match status" value="1"/>
</dbReference>
<evidence type="ECO:0000256" key="10">
    <source>
        <dbReference type="SAM" id="MobiDB-lite"/>
    </source>
</evidence>
<dbReference type="CDD" id="cd18579">
    <property type="entry name" value="ABC_6TM_ABCC_D1"/>
    <property type="match status" value="1"/>
</dbReference>
<dbReference type="VEuPathDB" id="FungiDB:CCM_03253"/>
<dbReference type="InterPro" id="IPR056227">
    <property type="entry name" value="TMD0_ABC"/>
</dbReference>
<feature type="transmembrane region" description="Helical" evidence="11">
    <location>
        <begin position="76"/>
        <end position="97"/>
    </location>
</feature>
<dbReference type="Pfam" id="PF00664">
    <property type="entry name" value="ABC_membrane"/>
    <property type="match status" value="1"/>
</dbReference>
<evidence type="ECO:0000256" key="6">
    <source>
        <dbReference type="ARBA" id="ARBA00022840"/>
    </source>
</evidence>
<proteinExistence type="predicted"/>
<keyword evidence="6" id="KW-0067">ATP-binding</keyword>
<sequence>MHSNNSCTIDVERVFGPSVSPACLGGFDFTLLFEETVLTILPLSLTCKFPFPLLFSVGRALQLRDALAKVDKSWLLPVKMVSYGTYVVLQIVLLSLWAQPHAPKTTSTLAALSVTLVTSLFFLYLSYLEHTRSVRPSTLLTLYLGLSTLFDLARVRTLFYLHAADHLAAVFLAGFCVKVVLFALELYEKRRLLRPKWKDAAPEATSSTYARALFIWLNNLLLQGFRSSLTVDTLMPIDGDLLKASEPSTLLARWNKADQTKKHALLWTFILHYKWQLLAATPARLLYSAFTLAQPFLVQRVLDFVAESPTESDNRTAYGLIAAYALVYIGIAIAYSVYELKVYRAITLFRGSLVSIIFNKTLRVSSHAASDAEAMTLMSADIDRIGISMEDVHELYAGPTELGITLWLLYRLLGVAMSASTAFIVVCLAASLKVATIAGNAQVPWLEAIETRLEATSGALGALKGMRMTGLSGVISAMITRLRHDEIRSSLRYRLWNIFLNAGFYVSSTFAPVWGFGVFILLARSRNSQTLTEQIIFPALTLYELSDQPTVNIPDALEHAQTILNCFGRIQEYLTAHEQGDSGTEEIESKVSGSNEKDDMSTSSSQEKHAAVQENVVLQKQALISTGAIFTARNATAAYSSEKEPVLKALTFDMPKSKTTMVIGPVGCGKSTLMRLLLGEVPEVGGSIERKFPSSAYCPQSSWIFRGTIRDNIVGLSTWDELRYNSVVQACSLSADFDILPNSDRTEVGTRGSHLSGGQQMRVSLARALFSGEDVIILDDVLAGVDRTTESSILENVFGRDGLLRRWNATAILATSSVHHLRYSDFVIVLDRQGNITQQCTPEELSDIKLDLERSEDDKPVNRDPELDLELPDEILEHMAAAEVEDIEGNRGVGDAKIYSYFISVAGWWYMVLYVFLYSSFVFGLRFPGESPAQTAALSPQANNRAALWLQWWANANEHHPNERIGYWLGVYGAIAATAFLGSVASDSVFQLKIVPKMMTEFHNRLLSTTMHATTRFITSKDTGTILNRFSQDLNLIDSELPSALDKTIIAILSALFSAVLVFIGSSYVGAAIPLCIGALYIIQLYYLRTSRQLRLLDIESKAPLFSLFVESIEGLASIRAYNWSGNYMQRSMDILNTSQKPYYLMWCIQRWLTLVLNLVVAAVAILLVGLATNIRSGSTGFLGVALFNIVSFSQTLQLVVTEWTHLETAIGAVSRIRSFVLGTEREDAGGETEDLPDEWPKTGSISFTDVSASYEASLPPVLQNMNLIIKSGERIAICGRTGSGKSSCVSSLFRMLDLDTGSIVIDGVDIAKAPREELRRRLNTVPQQPFFLYGSVRENIDPLGTATDERLIEVLTAVQLWEVFEEHGGLDEDMDADLLSHGQRQLFCLGRAMVRSGRILVLDEFSSSVDAETDNMMHRIIHDEFEGQTVIAIAHKLDTILDFDRVVFLDKGSIVEIGAPRELLATEGSLFRAQYESCAN</sequence>
<dbReference type="PANTHER" id="PTHR24223">
    <property type="entry name" value="ATP-BINDING CASSETTE SUB-FAMILY C"/>
    <property type="match status" value="1"/>
</dbReference>
<feature type="domain" description="ABC transporter" evidence="12">
    <location>
        <begin position="632"/>
        <end position="858"/>
    </location>
</feature>
<name>A0A2H4SCK8_CORMI</name>
<evidence type="ECO:0000256" key="5">
    <source>
        <dbReference type="ARBA" id="ARBA00022741"/>
    </source>
</evidence>
<protein>
    <submittedName>
        <fullName evidence="14">ABC transmembrane type 1</fullName>
    </submittedName>
</protein>
<feature type="domain" description="ABC transmembrane type-1" evidence="13">
    <location>
        <begin position="278"/>
        <end position="523"/>
    </location>
</feature>
<dbReference type="PROSITE" id="PS50893">
    <property type="entry name" value="ABC_TRANSPORTER_2"/>
    <property type="match status" value="2"/>
</dbReference>
<dbReference type="SUPFAM" id="SSF52540">
    <property type="entry name" value="P-loop containing nucleoside triphosphate hydrolases"/>
    <property type="match status" value="2"/>
</dbReference>
<dbReference type="Pfam" id="PF00005">
    <property type="entry name" value="ABC_tran"/>
    <property type="match status" value="2"/>
</dbReference>
<feature type="transmembrane region" description="Helical" evidence="11">
    <location>
        <begin position="140"/>
        <end position="161"/>
    </location>
</feature>
<feature type="region of interest" description="Disordered" evidence="10">
    <location>
        <begin position="578"/>
        <end position="608"/>
    </location>
</feature>
<dbReference type="FunFam" id="3.40.50.300:FF:000838">
    <property type="entry name" value="ABC multidrug transporter (Eurofung)"/>
    <property type="match status" value="1"/>
</dbReference>
<evidence type="ECO:0000256" key="8">
    <source>
        <dbReference type="ARBA" id="ARBA00023136"/>
    </source>
</evidence>
<feature type="transmembrane region" description="Helical" evidence="11">
    <location>
        <begin position="408"/>
        <end position="432"/>
    </location>
</feature>
<feature type="transmembrane region" description="Helical" evidence="11">
    <location>
        <begin position="167"/>
        <end position="187"/>
    </location>
</feature>
<dbReference type="FunFam" id="1.20.1560.10:FF:000055">
    <property type="entry name" value="ABC multidrug transporter (Eurofung)"/>
    <property type="match status" value="1"/>
</dbReference>
<keyword evidence="4 11" id="KW-0812">Transmembrane</keyword>
<keyword evidence="9" id="KW-0325">Glycoprotein</keyword>
<feature type="transmembrane region" description="Helical" evidence="11">
    <location>
        <begin position="498"/>
        <end position="522"/>
    </location>
</feature>
<dbReference type="GO" id="GO:0016887">
    <property type="term" value="F:ATP hydrolysis activity"/>
    <property type="evidence" value="ECO:0007669"/>
    <property type="project" value="InterPro"/>
</dbReference>
<evidence type="ECO:0000256" key="11">
    <source>
        <dbReference type="SAM" id="Phobius"/>
    </source>
</evidence>
<feature type="domain" description="ABC transporter" evidence="12">
    <location>
        <begin position="1246"/>
        <end position="1477"/>
    </location>
</feature>
<feature type="transmembrane region" description="Helical" evidence="11">
    <location>
        <begin position="1152"/>
        <end position="1172"/>
    </location>
</feature>
<evidence type="ECO:0000256" key="1">
    <source>
        <dbReference type="ARBA" id="ARBA00004651"/>
    </source>
</evidence>
<feature type="transmembrane region" description="Helical" evidence="11">
    <location>
        <begin position="1048"/>
        <end position="1065"/>
    </location>
</feature>
<feature type="transmembrane region" description="Helical" evidence="11">
    <location>
        <begin position="965"/>
        <end position="990"/>
    </location>
</feature>
<dbReference type="OrthoDB" id="6500128at2759"/>
<feature type="transmembrane region" description="Helical" evidence="11">
    <location>
        <begin position="317"/>
        <end position="338"/>
    </location>
</feature>
<keyword evidence="2" id="KW-0813">Transport</keyword>
<feature type="transmembrane region" description="Helical" evidence="11">
    <location>
        <begin position="898"/>
        <end position="917"/>
    </location>
</feature>
<organism evidence="14 15">
    <name type="scientific">Cordyceps militaris</name>
    <name type="common">Caterpillar fungus</name>
    <name type="synonym">Clavaria militaris</name>
    <dbReference type="NCBI Taxonomy" id="73501"/>
    <lineage>
        <taxon>Eukaryota</taxon>
        <taxon>Fungi</taxon>
        <taxon>Dikarya</taxon>
        <taxon>Ascomycota</taxon>
        <taxon>Pezizomycotina</taxon>
        <taxon>Sordariomycetes</taxon>
        <taxon>Hypocreomycetidae</taxon>
        <taxon>Hypocreales</taxon>
        <taxon>Cordycipitaceae</taxon>
        <taxon>Cordyceps</taxon>
    </lineage>
</organism>
<comment type="subcellular location">
    <subcellularLocation>
        <location evidence="1">Cell membrane</location>
        <topology evidence="1">Multi-pass membrane protein</topology>
    </subcellularLocation>
</comment>
<keyword evidence="8 11" id="KW-0472">Membrane</keyword>
<dbReference type="PANTHER" id="PTHR24223:SF399">
    <property type="entry name" value="ABC TRANSPORTER ATNG"/>
    <property type="match status" value="1"/>
</dbReference>
<feature type="compositionally biased region" description="Basic and acidic residues" evidence="10">
    <location>
        <begin position="595"/>
        <end position="608"/>
    </location>
</feature>
<evidence type="ECO:0000256" key="2">
    <source>
        <dbReference type="ARBA" id="ARBA00022448"/>
    </source>
</evidence>
<dbReference type="InterPro" id="IPR003439">
    <property type="entry name" value="ABC_transporter-like_ATP-bd"/>
</dbReference>
<dbReference type="InterPro" id="IPR044726">
    <property type="entry name" value="ABCC_6TM_D2"/>
</dbReference>
<dbReference type="GO" id="GO:0005886">
    <property type="term" value="C:plasma membrane"/>
    <property type="evidence" value="ECO:0007669"/>
    <property type="project" value="UniProtKB-SubCell"/>
</dbReference>
<dbReference type="InterPro" id="IPR044746">
    <property type="entry name" value="ABCC_6TM_D1"/>
</dbReference>
<dbReference type="InterPro" id="IPR027417">
    <property type="entry name" value="P-loop_NTPase"/>
</dbReference>
<evidence type="ECO:0000313" key="15">
    <source>
        <dbReference type="Proteomes" id="UP000323067"/>
    </source>
</evidence>
<dbReference type="PROSITE" id="PS00211">
    <property type="entry name" value="ABC_TRANSPORTER_1"/>
    <property type="match status" value="2"/>
</dbReference>
<dbReference type="EMBL" id="CP023323">
    <property type="protein sequence ID" value="ATY60827.1"/>
    <property type="molecule type" value="Genomic_DNA"/>
</dbReference>
<dbReference type="InterPro" id="IPR050173">
    <property type="entry name" value="ABC_transporter_C-like"/>
</dbReference>
<dbReference type="Gene3D" id="1.20.1560.10">
    <property type="entry name" value="ABC transporter type 1, transmembrane domain"/>
    <property type="match status" value="2"/>
</dbReference>
<feature type="transmembrane region" description="Helical" evidence="11">
    <location>
        <begin position="109"/>
        <end position="128"/>
    </location>
</feature>
<dbReference type="SMART" id="SM00382">
    <property type="entry name" value="AAA"/>
    <property type="match status" value="2"/>
</dbReference>
<evidence type="ECO:0000256" key="4">
    <source>
        <dbReference type="ARBA" id="ARBA00022692"/>
    </source>
</evidence>
<dbReference type="InterPro" id="IPR036640">
    <property type="entry name" value="ABC1_TM_sf"/>
</dbReference>
<dbReference type="InterPro" id="IPR011527">
    <property type="entry name" value="ABC1_TM_dom"/>
</dbReference>
<dbReference type="PROSITE" id="PS50929">
    <property type="entry name" value="ABC_TM1F"/>
    <property type="match status" value="2"/>
</dbReference>
<keyword evidence="3" id="KW-1003">Cell membrane</keyword>
<keyword evidence="5" id="KW-0547">Nucleotide-binding</keyword>
<gene>
    <name evidence="14" type="ORF">A9K55_005719</name>
</gene>
<dbReference type="Gene3D" id="3.40.50.300">
    <property type="entry name" value="P-loop containing nucleotide triphosphate hydrolases"/>
    <property type="match status" value="2"/>
</dbReference>
<feature type="domain" description="ABC transmembrane type-1" evidence="13">
    <location>
        <begin position="947"/>
        <end position="1209"/>
    </location>
</feature>
<dbReference type="GO" id="GO:0005524">
    <property type="term" value="F:ATP binding"/>
    <property type="evidence" value="ECO:0007669"/>
    <property type="project" value="UniProtKB-KW"/>
</dbReference>
<dbReference type="FunFam" id="1.20.1560.10:FF:000066">
    <property type="entry name" value="ABC multidrug transporter (Eurofung)"/>
    <property type="match status" value="1"/>
</dbReference>
<accession>A0A2H4SCK8</accession>
<dbReference type="CDD" id="cd03244">
    <property type="entry name" value="ABCC_MRP_domain2"/>
    <property type="match status" value="1"/>
</dbReference>
<dbReference type="InterPro" id="IPR003593">
    <property type="entry name" value="AAA+_ATPase"/>
</dbReference>
<evidence type="ECO:0000259" key="12">
    <source>
        <dbReference type="PROSITE" id="PS50893"/>
    </source>
</evidence>
<evidence type="ECO:0000256" key="7">
    <source>
        <dbReference type="ARBA" id="ARBA00022989"/>
    </source>
</evidence>
<dbReference type="SUPFAM" id="SSF90123">
    <property type="entry name" value="ABC transporter transmembrane region"/>
    <property type="match status" value="2"/>
</dbReference>
<dbReference type="VEuPathDB" id="FungiDB:A9K55_005719"/>
<evidence type="ECO:0000256" key="9">
    <source>
        <dbReference type="ARBA" id="ARBA00023180"/>
    </source>
</evidence>
<evidence type="ECO:0000256" key="3">
    <source>
        <dbReference type="ARBA" id="ARBA00022475"/>
    </source>
</evidence>
<dbReference type="GO" id="GO:0140359">
    <property type="term" value="F:ABC-type transporter activity"/>
    <property type="evidence" value="ECO:0007669"/>
    <property type="project" value="InterPro"/>
</dbReference>